<keyword evidence="9" id="KW-0408">Iron</keyword>
<gene>
    <name evidence="12" type="ORF">TIFTF001_022046</name>
</gene>
<evidence type="ECO:0000256" key="8">
    <source>
        <dbReference type="ARBA" id="ARBA00023002"/>
    </source>
</evidence>
<dbReference type="GO" id="GO:0016020">
    <property type="term" value="C:membrane"/>
    <property type="evidence" value="ECO:0007669"/>
    <property type="project" value="UniProtKB-SubCell"/>
</dbReference>
<evidence type="ECO:0000256" key="1">
    <source>
        <dbReference type="ARBA" id="ARBA00001971"/>
    </source>
</evidence>
<dbReference type="Proteomes" id="UP001187192">
    <property type="component" value="Unassembled WGS sequence"/>
</dbReference>
<dbReference type="EMBL" id="BTGU01000043">
    <property type="protein sequence ID" value="GMN52885.1"/>
    <property type="molecule type" value="Genomic_DNA"/>
</dbReference>
<keyword evidence="4" id="KW-0349">Heme</keyword>
<evidence type="ECO:0000256" key="9">
    <source>
        <dbReference type="ARBA" id="ARBA00023004"/>
    </source>
</evidence>
<dbReference type="InterPro" id="IPR052306">
    <property type="entry name" value="CYP450_71D"/>
</dbReference>
<comment type="similarity">
    <text evidence="3">Belongs to the cytochrome P450 family.</text>
</comment>
<dbReference type="GO" id="GO:0016705">
    <property type="term" value="F:oxidoreductase activity, acting on paired donors, with incorporation or reduction of molecular oxygen"/>
    <property type="evidence" value="ECO:0007669"/>
    <property type="project" value="InterPro"/>
</dbReference>
<dbReference type="InterPro" id="IPR036396">
    <property type="entry name" value="Cyt_P450_sf"/>
</dbReference>
<evidence type="ECO:0000256" key="4">
    <source>
        <dbReference type="ARBA" id="ARBA00022617"/>
    </source>
</evidence>
<comment type="caution">
    <text evidence="12">The sequence shown here is derived from an EMBL/GenBank/DDBJ whole genome shotgun (WGS) entry which is preliminary data.</text>
</comment>
<dbReference type="AlphaFoldDB" id="A0AA88DCH8"/>
<keyword evidence="10" id="KW-0503">Monooxygenase</keyword>
<keyword evidence="7" id="KW-1133">Transmembrane helix</keyword>
<keyword evidence="6" id="KW-0479">Metal-binding</keyword>
<keyword evidence="11" id="KW-0472">Membrane</keyword>
<name>A0AA88DCH8_FICCA</name>
<evidence type="ECO:0000256" key="6">
    <source>
        <dbReference type="ARBA" id="ARBA00022723"/>
    </source>
</evidence>
<evidence type="ECO:0000256" key="2">
    <source>
        <dbReference type="ARBA" id="ARBA00004167"/>
    </source>
</evidence>
<protein>
    <recommendedName>
        <fullName evidence="14">Cytochrome P450</fullName>
    </recommendedName>
</protein>
<dbReference type="GO" id="GO:0020037">
    <property type="term" value="F:heme binding"/>
    <property type="evidence" value="ECO:0007669"/>
    <property type="project" value="InterPro"/>
</dbReference>
<dbReference type="GO" id="GO:0005506">
    <property type="term" value="F:iron ion binding"/>
    <property type="evidence" value="ECO:0007669"/>
    <property type="project" value="InterPro"/>
</dbReference>
<evidence type="ECO:0000256" key="3">
    <source>
        <dbReference type="ARBA" id="ARBA00010617"/>
    </source>
</evidence>
<keyword evidence="13" id="KW-1185">Reference proteome</keyword>
<evidence type="ECO:0000256" key="11">
    <source>
        <dbReference type="ARBA" id="ARBA00023136"/>
    </source>
</evidence>
<evidence type="ECO:0000256" key="7">
    <source>
        <dbReference type="ARBA" id="ARBA00022989"/>
    </source>
</evidence>
<keyword evidence="5" id="KW-0812">Transmembrane</keyword>
<accession>A0AA88DCH8</accession>
<reference evidence="12" key="1">
    <citation type="submission" date="2023-07" db="EMBL/GenBank/DDBJ databases">
        <title>draft genome sequence of fig (Ficus carica).</title>
        <authorList>
            <person name="Takahashi T."/>
            <person name="Nishimura K."/>
        </authorList>
    </citation>
    <scope>NUCLEOTIDE SEQUENCE</scope>
</reference>
<comment type="cofactor">
    <cofactor evidence="1">
        <name>heme</name>
        <dbReference type="ChEBI" id="CHEBI:30413"/>
    </cofactor>
</comment>
<evidence type="ECO:0008006" key="14">
    <source>
        <dbReference type="Google" id="ProtNLM"/>
    </source>
</evidence>
<evidence type="ECO:0000313" key="12">
    <source>
        <dbReference type="EMBL" id="GMN52885.1"/>
    </source>
</evidence>
<evidence type="ECO:0000256" key="10">
    <source>
        <dbReference type="ARBA" id="ARBA00023033"/>
    </source>
</evidence>
<dbReference type="PANTHER" id="PTHR47953:SF19">
    <property type="entry name" value="OS06G0641600 PROTEIN"/>
    <property type="match status" value="1"/>
</dbReference>
<evidence type="ECO:0000313" key="13">
    <source>
        <dbReference type="Proteomes" id="UP001187192"/>
    </source>
</evidence>
<dbReference type="SUPFAM" id="SSF48264">
    <property type="entry name" value="Cytochrome P450"/>
    <property type="match status" value="1"/>
</dbReference>
<dbReference type="GO" id="GO:0004497">
    <property type="term" value="F:monooxygenase activity"/>
    <property type="evidence" value="ECO:0007669"/>
    <property type="project" value="UniProtKB-KW"/>
</dbReference>
<dbReference type="PANTHER" id="PTHR47953">
    <property type="entry name" value="OS08G0105600 PROTEIN"/>
    <property type="match status" value="1"/>
</dbReference>
<organism evidence="12 13">
    <name type="scientific">Ficus carica</name>
    <name type="common">Common fig</name>
    <dbReference type="NCBI Taxonomy" id="3494"/>
    <lineage>
        <taxon>Eukaryota</taxon>
        <taxon>Viridiplantae</taxon>
        <taxon>Streptophyta</taxon>
        <taxon>Embryophyta</taxon>
        <taxon>Tracheophyta</taxon>
        <taxon>Spermatophyta</taxon>
        <taxon>Magnoliopsida</taxon>
        <taxon>eudicotyledons</taxon>
        <taxon>Gunneridae</taxon>
        <taxon>Pentapetalae</taxon>
        <taxon>rosids</taxon>
        <taxon>fabids</taxon>
        <taxon>Rosales</taxon>
        <taxon>Moraceae</taxon>
        <taxon>Ficeae</taxon>
        <taxon>Ficus</taxon>
    </lineage>
</organism>
<evidence type="ECO:0000256" key="5">
    <source>
        <dbReference type="ARBA" id="ARBA00022692"/>
    </source>
</evidence>
<sequence>MCPGISFGVANVELVLSQLLYNFNWYLLTAMTTQNLDMTEAFGATVGRKLNLFLVTVPFTSVED</sequence>
<keyword evidence="8" id="KW-0560">Oxidoreductase</keyword>
<proteinExistence type="inferred from homology"/>
<comment type="subcellular location">
    <subcellularLocation>
        <location evidence="2">Membrane</location>
        <topology evidence="2">Single-pass membrane protein</topology>
    </subcellularLocation>
</comment>